<dbReference type="Proteomes" id="UP000285624">
    <property type="component" value="Unassembled WGS sequence"/>
</dbReference>
<evidence type="ECO:0000313" key="6">
    <source>
        <dbReference type="EMBL" id="RLN75642.1"/>
    </source>
</evidence>
<dbReference type="Proteomes" id="UP000792063">
    <property type="component" value="Unassembled WGS sequence"/>
</dbReference>
<evidence type="ECO:0000313" key="5">
    <source>
        <dbReference type="EMBL" id="RLN02411.1"/>
    </source>
</evidence>
<accession>A0A3R7GS98</accession>
<name>A0A3R7GS98_9STRA</name>
<evidence type="ECO:0000313" key="3">
    <source>
        <dbReference type="EMBL" id="KAG2509866.1"/>
    </source>
</evidence>
<evidence type="ECO:0000256" key="1">
    <source>
        <dbReference type="SAM" id="MobiDB-lite"/>
    </source>
</evidence>
<reference evidence="3" key="1">
    <citation type="journal article" date="2015" name="Genom Data">
        <title>Genome sequences of six Phytophthora species associated with forests in New Zealand.</title>
        <authorList>
            <person name="Studholme D.J."/>
            <person name="McDougal R.L."/>
            <person name="Sambles C."/>
            <person name="Hansen E."/>
            <person name="Hardy G."/>
            <person name="Grant M."/>
            <person name="Ganley R.J."/>
            <person name="Williams N.M."/>
        </authorList>
    </citation>
    <scope>NUCLEOTIDE SEQUENCE</scope>
    <source>
        <strain evidence="3">NZFS 2646</strain>
        <strain evidence="4">NZFS 3630</strain>
    </source>
</reference>
<feature type="compositionally biased region" description="Low complexity" evidence="1">
    <location>
        <begin position="196"/>
        <end position="295"/>
    </location>
</feature>
<dbReference type="STRING" id="325452.A0A3R7GS98"/>
<evidence type="ECO:0000313" key="4">
    <source>
        <dbReference type="EMBL" id="KAG2511725.1"/>
    </source>
</evidence>
<keyword evidence="2" id="KW-0732">Signal</keyword>
<dbReference type="EMBL" id="JPWV03000508">
    <property type="protein sequence ID" value="KAG2509866.1"/>
    <property type="molecule type" value="Genomic_DNA"/>
</dbReference>
<feature type="region of interest" description="Disordered" evidence="1">
    <location>
        <begin position="196"/>
        <end position="306"/>
    </location>
</feature>
<dbReference type="EMBL" id="MBDN02000397">
    <property type="protein sequence ID" value="RLN75642.1"/>
    <property type="molecule type" value="Genomic_DNA"/>
</dbReference>
<dbReference type="Proteomes" id="UP000785171">
    <property type="component" value="Unassembled WGS sequence"/>
</dbReference>
<feature type="signal peptide" evidence="2">
    <location>
        <begin position="1"/>
        <end position="22"/>
    </location>
</feature>
<dbReference type="EMBL" id="JPWU03000527">
    <property type="protein sequence ID" value="KAG2511725.1"/>
    <property type="molecule type" value="Genomic_DNA"/>
</dbReference>
<feature type="chain" id="PRO_5036092242" evidence="2">
    <location>
        <begin position="23"/>
        <end position="306"/>
    </location>
</feature>
<gene>
    <name evidence="5" type="ORF">BBI17_008659</name>
    <name evidence="6" type="ORF">BBO99_00008181</name>
    <name evidence="3" type="ORF">JM16_008055</name>
    <name evidence="4" type="ORF">JM18_008064</name>
</gene>
<evidence type="ECO:0000256" key="2">
    <source>
        <dbReference type="SAM" id="SignalP"/>
    </source>
</evidence>
<dbReference type="AlphaFoldDB" id="A0A3R7GS98"/>
<reference evidence="7 8" key="2">
    <citation type="submission" date="2018-07" db="EMBL/GenBank/DDBJ databases">
        <title>Genome sequencing of oomycete isolates from Chile give support for New Zealand origin for Phytophthora kernoviae and make available the first Nothophytophthora sp. genome.</title>
        <authorList>
            <person name="Studholme D.J."/>
            <person name="Sanfuentes E."/>
            <person name="Panda P."/>
            <person name="Hill R."/>
            <person name="Sambles C."/>
            <person name="Grant M."/>
            <person name="Williams N.M."/>
            <person name="Mcdougal R.L."/>
        </authorList>
    </citation>
    <scope>NUCLEOTIDE SEQUENCE [LARGE SCALE GENOMIC DNA]</scope>
    <source>
        <strain evidence="5">Chile2</strain>
        <strain evidence="6">Chile4</strain>
    </source>
</reference>
<dbReference type="Proteomes" id="UP000285883">
    <property type="component" value="Unassembled WGS sequence"/>
</dbReference>
<sequence>MVALCIKTTVLAIAVLAATTEAHNKMTVPVPTWPAGFYAQNSPSGTIDAAAVLPVPSGMSYTTDSTSNTKAYWTAFNSSKYKSLKELAWDTQTLADGASNECGFSLVDGTPRELPDMVQWDFFTASHQGPCEVWCDDTLTFEDENCALNYPDTPANLPYDKAKCAGSAVLTSYWIALHTTPWQIYTNCAPLIGGSSSNSSTSTTTSSSSGTAQTTPKTPATATKTPSTTTKTPATAPTTTTATPTATTAPETTTSTEASADSGSSGDAEADATEAPAAPTTEAPAAPTTEAPTTDKCSWRLFGIAS</sequence>
<protein>
    <submittedName>
        <fullName evidence="6">Uncharacterized protein</fullName>
    </submittedName>
</protein>
<comment type="caution">
    <text evidence="6">The sequence shown here is derived from an EMBL/GenBank/DDBJ whole genome shotgun (WGS) entry which is preliminary data.</text>
</comment>
<keyword evidence="7" id="KW-1185">Reference proteome</keyword>
<dbReference type="EMBL" id="MAYM02002212">
    <property type="protein sequence ID" value="RLN02411.1"/>
    <property type="molecule type" value="Genomic_DNA"/>
</dbReference>
<evidence type="ECO:0000313" key="7">
    <source>
        <dbReference type="Proteomes" id="UP000285624"/>
    </source>
</evidence>
<organism evidence="6 7">
    <name type="scientific">Phytophthora kernoviae</name>
    <dbReference type="NCBI Taxonomy" id="325452"/>
    <lineage>
        <taxon>Eukaryota</taxon>
        <taxon>Sar</taxon>
        <taxon>Stramenopiles</taxon>
        <taxon>Oomycota</taxon>
        <taxon>Peronosporomycetes</taxon>
        <taxon>Peronosporales</taxon>
        <taxon>Peronosporaceae</taxon>
        <taxon>Phytophthora</taxon>
    </lineage>
</organism>
<reference evidence="3" key="3">
    <citation type="submission" date="2020-06" db="EMBL/GenBank/DDBJ databases">
        <authorList>
            <person name="Studholme D.J."/>
        </authorList>
    </citation>
    <scope>NUCLEOTIDE SEQUENCE</scope>
    <source>
        <strain evidence="3">NZFS 2646</strain>
        <strain evidence="4">NZFS 3630</strain>
    </source>
</reference>
<proteinExistence type="predicted"/>
<evidence type="ECO:0000313" key="8">
    <source>
        <dbReference type="Proteomes" id="UP000285883"/>
    </source>
</evidence>